<reference evidence="2" key="1">
    <citation type="submission" date="2016-04" db="EMBL/GenBank/DDBJ databases">
        <authorList>
            <person name="Nguyen H.D."/>
            <person name="Samba Siva P."/>
            <person name="Cullis J."/>
            <person name="Levesque C.A."/>
            <person name="Hambleton S."/>
        </authorList>
    </citation>
    <scope>NUCLEOTIDE SEQUENCE</scope>
    <source>
        <strain evidence="2">DAOMC 236426</strain>
    </source>
</reference>
<keyword evidence="3" id="KW-1185">Reference proteome</keyword>
<feature type="compositionally biased region" description="Basic and acidic residues" evidence="1">
    <location>
        <begin position="59"/>
        <end position="91"/>
    </location>
</feature>
<protein>
    <submittedName>
        <fullName evidence="2">Uncharacterized protein</fullName>
    </submittedName>
</protein>
<feature type="compositionally biased region" description="Gly residues" evidence="1">
    <location>
        <begin position="257"/>
        <end position="268"/>
    </location>
</feature>
<feature type="compositionally biased region" description="Acidic residues" evidence="1">
    <location>
        <begin position="34"/>
        <end position="43"/>
    </location>
</feature>
<feature type="region of interest" description="Disordered" evidence="1">
    <location>
        <begin position="1"/>
        <end position="120"/>
    </location>
</feature>
<feature type="compositionally biased region" description="Basic and acidic residues" evidence="1">
    <location>
        <begin position="19"/>
        <end position="33"/>
    </location>
</feature>
<evidence type="ECO:0000313" key="2">
    <source>
        <dbReference type="EMBL" id="KAE8246709.1"/>
    </source>
</evidence>
<accession>A0A8X7MSH5</accession>
<gene>
    <name evidence="2" type="ORF">A4X06_0g4906</name>
</gene>
<evidence type="ECO:0000313" key="3">
    <source>
        <dbReference type="Proteomes" id="UP000077684"/>
    </source>
</evidence>
<sequence>MTTRFHSGSSAASASVRPSDPKRAWLAEERHEEDIAEDDPNVEDLERLSQHLESSQLSEDPRAAGEQEKEEAAGSGKEKEVAGKGKEKEAAQEEEDDESPLTPPKPEEKSTSQRKSRTLTKNTTDEWLALQQSAIIELGCAVLRHQNLLLKALAPSARAPSLPPSVQSTGFDWLERVLAVETPRDLFMVPATNKPSTTTAKTATAGPSMVAGRPTAAKPTTAGPSTATGTGSSTARSTTARSSTAGPSTATGRPLTGRGGRGRTSGGK</sequence>
<reference evidence="2" key="2">
    <citation type="journal article" date="2019" name="IMA Fungus">
        <title>Genome sequencing and comparison of five Tilletia species to identify candidate genes for the detection of regulated species infecting wheat.</title>
        <authorList>
            <person name="Nguyen H.D.T."/>
            <person name="Sultana T."/>
            <person name="Kesanakurti P."/>
            <person name="Hambleton S."/>
        </authorList>
    </citation>
    <scope>NUCLEOTIDE SEQUENCE</scope>
    <source>
        <strain evidence="2">DAOMC 236426</strain>
    </source>
</reference>
<proteinExistence type="predicted"/>
<organism evidence="2 3">
    <name type="scientific">Tilletia controversa</name>
    <name type="common">dwarf bunt fungus</name>
    <dbReference type="NCBI Taxonomy" id="13291"/>
    <lineage>
        <taxon>Eukaryota</taxon>
        <taxon>Fungi</taxon>
        <taxon>Dikarya</taxon>
        <taxon>Basidiomycota</taxon>
        <taxon>Ustilaginomycotina</taxon>
        <taxon>Exobasidiomycetes</taxon>
        <taxon>Tilletiales</taxon>
        <taxon>Tilletiaceae</taxon>
        <taxon>Tilletia</taxon>
    </lineage>
</organism>
<dbReference type="AlphaFoldDB" id="A0A8X7MSH5"/>
<feature type="region of interest" description="Disordered" evidence="1">
    <location>
        <begin position="189"/>
        <end position="268"/>
    </location>
</feature>
<evidence type="ECO:0000256" key="1">
    <source>
        <dbReference type="SAM" id="MobiDB-lite"/>
    </source>
</evidence>
<dbReference type="Proteomes" id="UP000077684">
    <property type="component" value="Unassembled WGS sequence"/>
</dbReference>
<feature type="compositionally biased region" description="Polar residues" evidence="1">
    <location>
        <begin position="1"/>
        <end position="13"/>
    </location>
</feature>
<dbReference type="EMBL" id="LWDE02000556">
    <property type="protein sequence ID" value="KAE8246709.1"/>
    <property type="molecule type" value="Genomic_DNA"/>
</dbReference>
<comment type="caution">
    <text evidence="2">The sequence shown here is derived from an EMBL/GenBank/DDBJ whole genome shotgun (WGS) entry which is preliminary data.</text>
</comment>
<feature type="compositionally biased region" description="Low complexity" evidence="1">
    <location>
        <begin position="190"/>
        <end position="256"/>
    </location>
</feature>
<name>A0A8X7MSH5_9BASI</name>